<dbReference type="Gene3D" id="3.40.50.620">
    <property type="entry name" value="HUPs"/>
    <property type="match status" value="2"/>
</dbReference>
<evidence type="ECO:0000313" key="3">
    <source>
        <dbReference type="EMBL" id="PRY67231.1"/>
    </source>
</evidence>
<sequence length="329" mass="34446">MSNRLVVGVNTAFSPEATEVGSAHQAPDLDAVPGEDAPTDVAIGAIEPAVQWAVDYAAPHHDEIELAHVLEETRAFLPKGIRGELLLAAEHQLRDEANRIMAANPLLRVHSTVLEGSPVDELTDRAAEAELLVIGTHSLKRFSNLIFSTRAAQIVSRASVSVVIIPVEPRDVGSGIVVGVDGSPASLAAVEFAAAEADRHGESLRVVFAWRVPAPWTIATIEVDWPVEPEDSDRMLLAESVAGLPEKYPDLQVTLDMNAALPVDALIGAAFGARMLVVGTHGRKGFARFWLGSVSHQLILAMPCPLAIVRSGAGTGTGTGAGAGVGSGA</sequence>
<comment type="similarity">
    <text evidence="1">Belongs to the universal stress protein A family.</text>
</comment>
<protein>
    <submittedName>
        <fullName evidence="3">Nucleotide-binding universal stress UspA family protein</fullName>
    </submittedName>
</protein>
<evidence type="ECO:0000259" key="2">
    <source>
        <dbReference type="Pfam" id="PF00582"/>
    </source>
</evidence>
<dbReference type="PRINTS" id="PR01438">
    <property type="entry name" value="UNVRSLSTRESS"/>
</dbReference>
<proteinExistence type="inferred from homology"/>
<dbReference type="AlphaFoldDB" id="A0A2T0VAP9"/>
<feature type="domain" description="UspA" evidence="2">
    <location>
        <begin position="48"/>
        <end position="166"/>
    </location>
</feature>
<comment type="caution">
    <text evidence="3">The sequence shown here is derived from an EMBL/GenBank/DDBJ whole genome shotgun (WGS) entry which is preliminary data.</text>
</comment>
<dbReference type="EMBL" id="PVTL01000007">
    <property type="protein sequence ID" value="PRY67231.1"/>
    <property type="molecule type" value="Genomic_DNA"/>
</dbReference>
<organism evidence="3 4">
    <name type="scientific">Glaciihabitans tibetensis</name>
    <dbReference type="NCBI Taxonomy" id="1266600"/>
    <lineage>
        <taxon>Bacteria</taxon>
        <taxon>Bacillati</taxon>
        <taxon>Actinomycetota</taxon>
        <taxon>Actinomycetes</taxon>
        <taxon>Micrococcales</taxon>
        <taxon>Microbacteriaceae</taxon>
        <taxon>Glaciihabitans</taxon>
    </lineage>
</organism>
<dbReference type="Proteomes" id="UP000237983">
    <property type="component" value="Unassembled WGS sequence"/>
</dbReference>
<keyword evidence="4" id="KW-1185">Reference proteome</keyword>
<evidence type="ECO:0000256" key="1">
    <source>
        <dbReference type="ARBA" id="ARBA00008791"/>
    </source>
</evidence>
<feature type="domain" description="UspA" evidence="2">
    <location>
        <begin position="176"/>
        <end position="310"/>
    </location>
</feature>
<name>A0A2T0VAP9_9MICO</name>
<dbReference type="InterPro" id="IPR014729">
    <property type="entry name" value="Rossmann-like_a/b/a_fold"/>
</dbReference>
<gene>
    <name evidence="3" type="ORF">B0I08_107127</name>
</gene>
<dbReference type="InterPro" id="IPR006015">
    <property type="entry name" value="Universal_stress_UspA"/>
</dbReference>
<dbReference type="RefSeq" id="WP_106213763.1">
    <property type="nucleotide sequence ID" value="NZ_PVTL01000007.1"/>
</dbReference>
<dbReference type="InterPro" id="IPR006016">
    <property type="entry name" value="UspA"/>
</dbReference>
<reference evidence="3 4" key="1">
    <citation type="submission" date="2018-03" db="EMBL/GenBank/DDBJ databases">
        <title>Genomic Encyclopedia of Type Strains, Phase III (KMG-III): the genomes of soil and plant-associated and newly described type strains.</title>
        <authorList>
            <person name="Whitman W."/>
        </authorList>
    </citation>
    <scope>NUCLEOTIDE SEQUENCE [LARGE SCALE GENOMIC DNA]</scope>
    <source>
        <strain evidence="3 4">CGMCC 1.12484</strain>
    </source>
</reference>
<dbReference type="OrthoDB" id="4931198at2"/>
<dbReference type="PANTHER" id="PTHR46268:SF6">
    <property type="entry name" value="UNIVERSAL STRESS PROTEIN UP12"/>
    <property type="match status" value="1"/>
</dbReference>
<accession>A0A2T0VAP9</accession>
<dbReference type="Pfam" id="PF00582">
    <property type="entry name" value="Usp"/>
    <property type="match status" value="2"/>
</dbReference>
<evidence type="ECO:0000313" key="4">
    <source>
        <dbReference type="Proteomes" id="UP000237983"/>
    </source>
</evidence>
<dbReference type="PANTHER" id="PTHR46268">
    <property type="entry name" value="STRESS RESPONSE PROTEIN NHAX"/>
    <property type="match status" value="1"/>
</dbReference>
<dbReference type="CDD" id="cd00293">
    <property type="entry name" value="USP-like"/>
    <property type="match status" value="1"/>
</dbReference>
<dbReference type="SUPFAM" id="SSF52402">
    <property type="entry name" value="Adenine nucleotide alpha hydrolases-like"/>
    <property type="match status" value="2"/>
</dbReference>